<evidence type="ECO:0000256" key="6">
    <source>
        <dbReference type="ARBA" id="ARBA00075837"/>
    </source>
</evidence>
<keyword evidence="3" id="KW-0378">Hydrolase</keyword>
<reference evidence="9" key="2">
    <citation type="submission" date="2022-10" db="EMBL/GenBank/DDBJ databases">
        <authorList>
            <consortium name="ENA_rothamsted_submissions"/>
            <consortium name="culmorum"/>
            <person name="King R."/>
        </authorList>
    </citation>
    <scope>NUCLEOTIDE SEQUENCE</scope>
</reference>
<accession>A0A9P0GP18</accession>
<evidence type="ECO:0000256" key="2">
    <source>
        <dbReference type="ARBA" id="ARBA00013044"/>
    </source>
</evidence>
<evidence type="ECO:0000256" key="5">
    <source>
        <dbReference type="ARBA" id="ARBA00023273"/>
    </source>
</evidence>
<dbReference type="AlphaFoldDB" id="A0A9P0GP18"/>
<gene>
    <name evidence="9" type="ORF">PHAECO_LOCUS713</name>
</gene>
<dbReference type="Gene3D" id="3.60.10.10">
    <property type="entry name" value="Endonuclease/exonuclease/phosphatase"/>
    <property type="match status" value="1"/>
</dbReference>
<dbReference type="SMART" id="SM00128">
    <property type="entry name" value="IPPc"/>
    <property type="match status" value="1"/>
</dbReference>
<protein>
    <recommendedName>
        <fullName evidence="2">phosphoinositide 5-phosphatase</fullName>
        <ecNumber evidence="2">3.1.3.36</ecNumber>
    </recommendedName>
    <alternativeName>
        <fullName evidence="6">Phosphatidylinositol 4,5-bisphosphate 5-phosphatase</fullName>
    </alternativeName>
</protein>
<evidence type="ECO:0000313" key="10">
    <source>
        <dbReference type="Proteomes" id="UP001153737"/>
    </source>
</evidence>
<dbReference type="InterPro" id="IPR000300">
    <property type="entry name" value="IPPc"/>
</dbReference>
<feature type="compositionally biased region" description="Polar residues" evidence="7">
    <location>
        <begin position="62"/>
        <end position="85"/>
    </location>
</feature>
<evidence type="ECO:0000259" key="8">
    <source>
        <dbReference type="SMART" id="SM00128"/>
    </source>
</evidence>
<evidence type="ECO:0000313" key="9">
    <source>
        <dbReference type="EMBL" id="CAH1115965.1"/>
    </source>
</evidence>
<evidence type="ECO:0000256" key="7">
    <source>
        <dbReference type="SAM" id="MobiDB-lite"/>
    </source>
</evidence>
<dbReference type="InterPro" id="IPR053321">
    <property type="entry name" value="IPP-5-Phosphatase_Type_IV"/>
</dbReference>
<dbReference type="EC" id="3.1.3.36" evidence="2"/>
<dbReference type="FunFam" id="3.60.10.10:FF:000039">
    <property type="entry name" value="72 kDa inositol polyphosphate 5-phosphatase"/>
    <property type="match status" value="1"/>
</dbReference>
<comment type="subcellular location">
    <subcellularLocation>
        <location evidence="1">Cell projection</location>
        <location evidence="1">Cilium</location>
    </subcellularLocation>
</comment>
<dbReference type="SUPFAM" id="SSF56219">
    <property type="entry name" value="DNase I-like"/>
    <property type="match status" value="1"/>
</dbReference>
<dbReference type="Proteomes" id="UP001153737">
    <property type="component" value="Chromosome 1"/>
</dbReference>
<evidence type="ECO:0000256" key="3">
    <source>
        <dbReference type="ARBA" id="ARBA00022801"/>
    </source>
</evidence>
<evidence type="ECO:0000256" key="4">
    <source>
        <dbReference type="ARBA" id="ARBA00023098"/>
    </source>
</evidence>
<dbReference type="Pfam" id="PF22669">
    <property type="entry name" value="Exo_endo_phos2"/>
    <property type="match status" value="1"/>
</dbReference>
<dbReference type="InterPro" id="IPR036691">
    <property type="entry name" value="Endo/exonu/phosph_ase_sf"/>
</dbReference>
<keyword evidence="10" id="KW-1185">Reference proteome</keyword>
<keyword evidence="4" id="KW-0443">Lipid metabolism</keyword>
<keyword evidence="5" id="KW-0966">Cell projection</keyword>
<feature type="domain" description="Inositol polyphosphate-related phosphatase" evidence="8">
    <location>
        <begin position="165"/>
        <end position="475"/>
    </location>
</feature>
<feature type="region of interest" description="Disordered" evidence="7">
    <location>
        <begin position="61"/>
        <end position="85"/>
    </location>
</feature>
<proteinExistence type="predicted"/>
<reference evidence="9" key="1">
    <citation type="submission" date="2022-01" db="EMBL/GenBank/DDBJ databases">
        <authorList>
            <person name="King R."/>
        </authorList>
    </citation>
    <scope>NUCLEOTIDE SEQUENCE</scope>
</reference>
<evidence type="ECO:0000256" key="1">
    <source>
        <dbReference type="ARBA" id="ARBA00004138"/>
    </source>
</evidence>
<organism evidence="9 10">
    <name type="scientific">Phaedon cochleariae</name>
    <name type="common">Mustard beetle</name>
    <dbReference type="NCBI Taxonomy" id="80249"/>
    <lineage>
        <taxon>Eukaryota</taxon>
        <taxon>Metazoa</taxon>
        <taxon>Ecdysozoa</taxon>
        <taxon>Arthropoda</taxon>
        <taxon>Hexapoda</taxon>
        <taxon>Insecta</taxon>
        <taxon>Pterygota</taxon>
        <taxon>Neoptera</taxon>
        <taxon>Endopterygota</taxon>
        <taxon>Coleoptera</taxon>
        <taxon>Polyphaga</taxon>
        <taxon>Cucujiformia</taxon>
        <taxon>Chrysomeloidea</taxon>
        <taxon>Chrysomelidae</taxon>
        <taxon>Chrysomelinae</taxon>
        <taxon>Chrysomelini</taxon>
        <taxon>Phaedon</taxon>
    </lineage>
</organism>
<dbReference type="OrthoDB" id="2248459at2759"/>
<dbReference type="PANTHER" id="PTHR47039">
    <property type="entry name" value="INOSITOL POLYPHOSPHATE 5-PHOSPHATASE E"/>
    <property type="match status" value="1"/>
</dbReference>
<name>A0A9P0GP18_PHACE</name>
<dbReference type="GO" id="GO:0046856">
    <property type="term" value="P:phosphatidylinositol dephosphorylation"/>
    <property type="evidence" value="ECO:0007669"/>
    <property type="project" value="InterPro"/>
</dbReference>
<dbReference type="EMBL" id="OU896707">
    <property type="protein sequence ID" value="CAH1115965.1"/>
    <property type="molecule type" value="Genomic_DNA"/>
</dbReference>
<dbReference type="GO" id="GO:0005929">
    <property type="term" value="C:cilium"/>
    <property type="evidence" value="ECO:0007669"/>
    <property type="project" value="UniProtKB-SubCell"/>
</dbReference>
<dbReference type="GO" id="GO:0004439">
    <property type="term" value="F:phosphatidylinositol-4,5-bisphosphate 5-phosphatase activity"/>
    <property type="evidence" value="ECO:0007669"/>
    <property type="project" value="UniProtKB-EC"/>
</dbReference>
<sequence>MENRSNKIKLNKKPGFVSFILPNIIPNKVGVVNRSKSAHDSNLHLTSREANSDVAISKRPLSFNSNRGHMNGQLSSNTAQKLNRQSSLSDGNIAFEHDDSTEATDNNHLIEKFSSHESVFNLKGGANTLHLIPISKARQRNFLQGKIGANSLLGPCELDRVCPNREITIFVGTWNMNGHSPPKELNDFVLPVNLEHVPDVLSIGTQESSSERYEWEVGLQETIGPSHLLFHSTSLGTLHISTFIRRDLIWYVSVPEEASLSVRPGTAFRTKGAVACSFSVFGTSFLFVTAHLTAHQEKVKERVGDVKRIVHSLDLPRVLPCKNKSKDVTQNFDYVFWFGDLNFRLSTPRAKVLEWLSKTSFPLPSHLPHGYMHHDQLCSVLADGAAFRGFYEAKINFPPTYKYDPGTQNFDSSSKQRTPAYTDRILYKQRNARRLSGHLENPPLQCLVYDSAPSITTSDHKPVWGVFKAHLRPGLDTIPLAAGLFNREVYLEGLKRRAATMNKAKGDTANCVLQ</sequence>
<dbReference type="PANTHER" id="PTHR47039:SF1">
    <property type="entry name" value="INOSITOL POLYPHOSPHATE 5-PHOSPHATASE E"/>
    <property type="match status" value="1"/>
</dbReference>